<dbReference type="KEGG" id="cml:BN424_1243"/>
<keyword evidence="2" id="KW-1185">Reference proteome</keyword>
<dbReference type="AlphaFoldDB" id="K8E3D2"/>
<protein>
    <submittedName>
        <fullName evidence="1">Uncharacterized protein</fullName>
    </submittedName>
</protein>
<dbReference type="EMBL" id="HE999757">
    <property type="protein sequence ID" value="CCO10685.2"/>
    <property type="molecule type" value="Genomic_DNA"/>
</dbReference>
<dbReference type="eggNOG" id="ENOG503429U">
    <property type="taxonomic scope" value="Bacteria"/>
</dbReference>
<evidence type="ECO:0000313" key="2">
    <source>
        <dbReference type="Proteomes" id="UP000000212"/>
    </source>
</evidence>
<accession>K8E3D2</accession>
<dbReference type="Proteomes" id="UP000000212">
    <property type="component" value="Chromosome"/>
</dbReference>
<gene>
    <name evidence="1" type="ORF">BN424_1243</name>
</gene>
<name>K8E3D2_CARML</name>
<proteinExistence type="predicted"/>
<dbReference type="HOGENOM" id="CLU_136631_0_0_9"/>
<reference evidence="2" key="1">
    <citation type="journal article" date="2013" name="Genome Announc.">
        <title>Complete Chromosome Sequence of Carnobacterium maltaromaticum LMA 28.</title>
        <authorList>
            <person name="Cailliez-Grimal C."/>
            <person name="Chaillou S."/>
            <person name="Anba-Mondoloni J."/>
            <person name="Loux V."/>
            <person name="Afzal M.I."/>
            <person name="Rahman A."/>
            <person name="Kergourlay G."/>
            <person name="Champomier-Verges M.C."/>
            <person name="Zagorec M."/>
            <person name="Dalgaard P."/>
            <person name="Leisner J.J."/>
            <person name="Prevost H."/>
            <person name="Revol-Junelles A.M."/>
            <person name="Borges F."/>
        </authorList>
    </citation>
    <scope>NUCLEOTIDE SEQUENCE</scope>
    <source>
        <strain evidence="2">LMA28</strain>
    </source>
</reference>
<sequence length="113" mass="13124">MDFLLQPEEAIQIAKEYHKREKMEGVVNINLDSILFDEAYTFKINNNEDDIRSVWRIQVDLPPNDFLMEDYTLIVSDKDKKVLGVIDPNGHPIFEGNDFTDEDIKYITNDGSV</sequence>
<evidence type="ECO:0000313" key="1">
    <source>
        <dbReference type="EMBL" id="CCO10685.2"/>
    </source>
</evidence>
<organism evidence="1 2">
    <name type="scientific">Carnobacterium maltaromaticum LMA28</name>
    <dbReference type="NCBI Taxonomy" id="1234679"/>
    <lineage>
        <taxon>Bacteria</taxon>
        <taxon>Bacillati</taxon>
        <taxon>Bacillota</taxon>
        <taxon>Bacilli</taxon>
        <taxon>Lactobacillales</taxon>
        <taxon>Carnobacteriaceae</taxon>
        <taxon>Carnobacterium</taxon>
    </lineage>
</organism>